<dbReference type="CDD" id="cd06464">
    <property type="entry name" value="ACD_sHsps-like"/>
    <property type="match status" value="1"/>
</dbReference>
<evidence type="ECO:0000256" key="2">
    <source>
        <dbReference type="SAM" id="Phobius"/>
    </source>
</evidence>
<evidence type="ECO:0000313" key="5">
    <source>
        <dbReference type="Proteomes" id="UP001556367"/>
    </source>
</evidence>
<name>A0ABR3JFJ5_9AGAR</name>
<reference evidence="5" key="1">
    <citation type="submission" date="2024-06" db="EMBL/GenBank/DDBJ databases">
        <title>Multi-omics analyses provide insights into the biosynthesis of the anticancer antibiotic pleurotin in Hohenbuehelia grisea.</title>
        <authorList>
            <person name="Weaver J.A."/>
            <person name="Alberti F."/>
        </authorList>
    </citation>
    <scope>NUCLEOTIDE SEQUENCE [LARGE SCALE GENOMIC DNA]</scope>
    <source>
        <strain evidence="5">T-177</strain>
    </source>
</reference>
<keyword evidence="2" id="KW-0812">Transmembrane</keyword>
<evidence type="ECO:0000259" key="3">
    <source>
        <dbReference type="Pfam" id="PF00011"/>
    </source>
</evidence>
<feature type="region of interest" description="Disordered" evidence="1">
    <location>
        <begin position="168"/>
        <end position="220"/>
    </location>
</feature>
<feature type="compositionally biased region" description="Basic and acidic residues" evidence="1">
    <location>
        <begin position="190"/>
        <end position="210"/>
    </location>
</feature>
<dbReference type="Proteomes" id="UP001556367">
    <property type="component" value="Unassembled WGS sequence"/>
</dbReference>
<evidence type="ECO:0000256" key="1">
    <source>
        <dbReference type="SAM" id="MobiDB-lite"/>
    </source>
</evidence>
<keyword evidence="2" id="KW-0472">Membrane</keyword>
<dbReference type="InterPro" id="IPR002068">
    <property type="entry name" value="A-crystallin/Hsp20_dom"/>
</dbReference>
<evidence type="ECO:0000313" key="4">
    <source>
        <dbReference type="EMBL" id="KAL0954496.1"/>
    </source>
</evidence>
<dbReference type="EMBL" id="JASNQZ010000007">
    <property type="protein sequence ID" value="KAL0954496.1"/>
    <property type="molecule type" value="Genomic_DNA"/>
</dbReference>
<feature type="compositionally biased region" description="Basic and acidic residues" evidence="1">
    <location>
        <begin position="168"/>
        <end position="180"/>
    </location>
</feature>
<accession>A0ABR3JFJ5</accession>
<protein>
    <recommendedName>
        <fullName evidence="3">SHSP domain-containing protein</fullName>
    </recommendedName>
</protein>
<dbReference type="InterPro" id="IPR008978">
    <property type="entry name" value="HSP20-like_chaperone"/>
</dbReference>
<keyword evidence="5" id="KW-1185">Reference proteome</keyword>
<gene>
    <name evidence="4" type="ORF">HGRIS_003462</name>
</gene>
<comment type="caution">
    <text evidence="4">The sequence shown here is derived from an EMBL/GenBank/DDBJ whole genome shotgun (WGS) entry which is preliminary data.</text>
</comment>
<keyword evidence="2" id="KW-1133">Transmembrane helix</keyword>
<organism evidence="4 5">
    <name type="scientific">Hohenbuehelia grisea</name>
    <dbReference type="NCBI Taxonomy" id="104357"/>
    <lineage>
        <taxon>Eukaryota</taxon>
        <taxon>Fungi</taxon>
        <taxon>Dikarya</taxon>
        <taxon>Basidiomycota</taxon>
        <taxon>Agaricomycotina</taxon>
        <taxon>Agaricomycetes</taxon>
        <taxon>Agaricomycetidae</taxon>
        <taxon>Agaricales</taxon>
        <taxon>Pleurotineae</taxon>
        <taxon>Pleurotaceae</taxon>
        <taxon>Hohenbuehelia</taxon>
    </lineage>
</organism>
<sequence length="350" mass="39581">MVHAQYSDKVLVSKACSEWSDLSNFLHSCCHSLVLALLPSFLFHILFLSHTPFSVIIYHYFRAWGMYPSRLQSSTSRNQLRRTSEQPHNPSPITPTVTRLAFPSPIDTAPQPSGRHNPMLNETESHVSAYDDLYSTTDTPSYDTVEPVTPTDYESLDQLWDTLRQQKEAKMAKEPPKVKSFEGIGGGRESAPREPISEPLRSERRSEPKHSSNKKPLSSITFRECSDGRSVMAYFNLPGLTKQDVHVSFQRSRLVISWDEVQVTEQEDRSMVIQERREKTFNKIIPLPDGTKVSSLSSVCSGRLTDIASGVNSSRISAQRWMETDWCSDIQTSIRDQQRTVPETGAATLD</sequence>
<feature type="region of interest" description="Disordered" evidence="1">
    <location>
        <begin position="75"/>
        <end position="121"/>
    </location>
</feature>
<feature type="domain" description="SHSP" evidence="3">
    <location>
        <begin position="234"/>
        <end position="300"/>
    </location>
</feature>
<dbReference type="Gene3D" id="2.60.40.790">
    <property type="match status" value="1"/>
</dbReference>
<dbReference type="Pfam" id="PF00011">
    <property type="entry name" value="HSP20"/>
    <property type="match status" value="1"/>
</dbReference>
<feature type="transmembrane region" description="Helical" evidence="2">
    <location>
        <begin position="41"/>
        <end position="61"/>
    </location>
</feature>
<dbReference type="SUPFAM" id="SSF49764">
    <property type="entry name" value="HSP20-like chaperones"/>
    <property type="match status" value="1"/>
</dbReference>
<proteinExistence type="predicted"/>